<dbReference type="Pfam" id="PF00205">
    <property type="entry name" value="TPP_enzyme_M"/>
    <property type="match status" value="1"/>
</dbReference>
<dbReference type="InterPro" id="IPR029035">
    <property type="entry name" value="DHS-like_NAD/FAD-binding_dom"/>
</dbReference>
<dbReference type="NCBIfam" id="NF006203">
    <property type="entry name" value="PRK08327.1"/>
    <property type="match status" value="1"/>
</dbReference>
<feature type="domain" description="Thiamine pyrophosphate enzyme TPP-binding" evidence="6">
    <location>
        <begin position="429"/>
        <end position="573"/>
    </location>
</feature>
<dbReference type="InterPro" id="IPR045229">
    <property type="entry name" value="TPP_enz"/>
</dbReference>
<sequence>MTTLIEQKQTTEAQEQHDESASDLFLRQLSACGVDYFFANGGTDFPPIAEAFARAAERGTDVPRPMVIPHENVAVSMAHGVYMTTGRPQAVMVHVNVGTANTVNAVLNASRDETPVLLFAGRSPYSETGRHGTRTRYIHWAQEMFDQGGMLREAVKWDYELHLPEQAADLVARAYQVAMTSPRGPVYATLPRDVLADPIRVSRPDSGRRPAPAVPHPQPDDIRRLADWIAAAERPLIITQGAGRTKAGFDALARVAERFAIPVVSFHPRFLNIAADHPMNLGFQPGELLARADLVIALEADVPWIPNLEAPPDGCRVVQIGEDPSFTRYPMRSFPTDLSLIGDTATVLEAVELRLTGHDGLDEGRIAARGAVLRTQSRALAAKRLAPDAMPAGSAIGPEWLSACIAEAVGPGALIVNEYPLRLEHCPQTASGSYFGLSAAGGLGWGLGAALGAKLANPDRLVVATLGDGAYMFANPTASHWVAEAHGLPVLTIIFNNQLYGAVRNATMAMYKTGVAARDGGRMLADLSPAPAYEKLVEASGGAGFRVERPEDLRETLRRAVAVVTGERRQALVNVLCDY</sequence>
<organism evidence="8 9">
    <name type="scientific">Azospirillum himalayense</name>
    <dbReference type="NCBI Taxonomy" id="654847"/>
    <lineage>
        <taxon>Bacteria</taxon>
        <taxon>Pseudomonadati</taxon>
        <taxon>Pseudomonadota</taxon>
        <taxon>Alphaproteobacteria</taxon>
        <taxon>Rhodospirillales</taxon>
        <taxon>Azospirillaceae</taxon>
        <taxon>Azospirillum</taxon>
    </lineage>
</organism>
<reference evidence="9" key="1">
    <citation type="journal article" date="2019" name="Int. J. Syst. Evol. Microbiol.">
        <title>The Global Catalogue of Microorganisms (GCM) 10K type strain sequencing project: providing services to taxonomists for standard genome sequencing and annotation.</title>
        <authorList>
            <consortium name="The Broad Institute Genomics Platform"/>
            <consortium name="The Broad Institute Genome Sequencing Center for Infectious Disease"/>
            <person name="Wu L."/>
            <person name="Ma J."/>
        </authorList>
    </citation>
    <scope>NUCLEOTIDE SEQUENCE [LARGE SCALE GENOMIC DNA]</scope>
    <source>
        <strain evidence="9">CCUG 58760</strain>
    </source>
</reference>
<comment type="caution">
    <text evidence="8">The sequence shown here is derived from an EMBL/GenBank/DDBJ whole genome shotgun (WGS) entry which is preliminary data.</text>
</comment>
<dbReference type="RefSeq" id="WP_376997428.1">
    <property type="nucleotide sequence ID" value="NZ_JBHSLC010000049.1"/>
</dbReference>
<proteinExistence type="inferred from homology"/>
<dbReference type="Gene3D" id="3.40.50.970">
    <property type="match status" value="2"/>
</dbReference>
<evidence type="ECO:0000259" key="6">
    <source>
        <dbReference type="Pfam" id="PF02775"/>
    </source>
</evidence>
<dbReference type="PANTHER" id="PTHR18968">
    <property type="entry name" value="THIAMINE PYROPHOSPHATE ENZYMES"/>
    <property type="match status" value="1"/>
</dbReference>
<dbReference type="PANTHER" id="PTHR18968:SF13">
    <property type="entry name" value="ACETOLACTATE SYNTHASE CATALYTIC SUBUNIT, MITOCHONDRIAL"/>
    <property type="match status" value="1"/>
</dbReference>
<evidence type="ECO:0000256" key="2">
    <source>
        <dbReference type="ARBA" id="ARBA00023052"/>
    </source>
</evidence>
<protein>
    <submittedName>
        <fullName evidence="8">Thiamine pyrophosphate-requiring protein</fullName>
    </submittedName>
</protein>
<feature type="region of interest" description="Disordered" evidence="4">
    <location>
        <begin position="201"/>
        <end position="220"/>
    </location>
</feature>
<evidence type="ECO:0000313" key="9">
    <source>
        <dbReference type="Proteomes" id="UP001596166"/>
    </source>
</evidence>
<feature type="domain" description="Thiamine pyrophosphate enzyme central" evidence="5">
    <location>
        <begin position="222"/>
        <end position="350"/>
    </location>
</feature>
<dbReference type="InterPro" id="IPR012001">
    <property type="entry name" value="Thiamin_PyroP_enz_TPP-bd_dom"/>
</dbReference>
<dbReference type="InterPro" id="IPR012000">
    <property type="entry name" value="Thiamin_PyroP_enz_cen_dom"/>
</dbReference>
<keyword evidence="2 3" id="KW-0786">Thiamine pyrophosphate</keyword>
<name>A0ABW0G9M3_9PROT</name>
<evidence type="ECO:0000313" key="8">
    <source>
        <dbReference type="EMBL" id="MFC5357780.1"/>
    </source>
</evidence>
<comment type="similarity">
    <text evidence="1 3">Belongs to the TPP enzyme family.</text>
</comment>
<dbReference type="SUPFAM" id="SSF52518">
    <property type="entry name" value="Thiamin diphosphate-binding fold (THDP-binding)"/>
    <property type="match status" value="2"/>
</dbReference>
<gene>
    <name evidence="8" type="ORF">ACFPMG_22500</name>
</gene>
<feature type="domain" description="Thiamine pyrophosphate enzyme N-terminal TPP-binding" evidence="7">
    <location>
        <begin position="21"/>
        <end position="142"/>
    </location>
</feature>
<evidence type="ECO:0000259" key="7">
    <source>
        <dbReference type="Pfam" id="PF02776"/>
    </source>
</evidence>
<dbReference type="Proteomes" id="UP001596166">
    <property type="component" value="Unassembled WGS sequence"/>
</dbReference>
<evidence type="ECO:0000256" key="4">
    <source>
        <dbReference type="SAM" id="MobiDB-lite"/>
    </source>
</evidence>
<evidence type="ECO:0000256" key="3">
    <source>
        <dbReference type="RuleBase" id="RU362132"/>
    </source>
</evidence>
<keyword evidence="9" id="KW-1185">Reference proteome</keyword>
<evidence type="ECO:0000256" key="1">
    <source>
        <dbReference type="ARBA" id="ARBA00007812"/>
    </source>
</evidence>
<dbReference type="Pfam" id="PF02776">
    <property type="entry name" value="TPP_enzyme_N"/>
    <property type="match status" value="1"/>
</dbReference>
<accession>A0ABW0G9M3</accession>
<dbReference type="Gene3D" id="3.40.50.1220">
    <property type="entry name" value="TPP-binding domain"/>
    <property type="match status" value="1"/>
</dbReference>
<dbReference type="InterPro" id="IPR029061">
    <property type="entry name" value="THDP-binding"/>
</dbReference>
<dbReference type="InterPro" id="IPR011766">
    <property type="entry name" value="TPP_enzyme_TPP-bd"/>
</dbReference>
<dbReference type="EMBL" id="JBHSLC010000049">
    <property type="protein sequence ID" value="MFC5357780.1"/>
    <property type="molecule type" value="Genomic_DNA"/>
</dbReference>
<dbReference type="CDD" id="cd07035">
    <property type="entry name" value="TPP_PYR_POX_like"/>
    <property type="match status" value="1"/>
</dbReference>
<dbReference type="Pfam" id="PF02775">
    <property type="entry name" value="TPP_enzyme_C"/>
    <property type="match status" value="1"/>
</dbReference>
<dbReference type="SUPFAM" id="SSF52467">
    <property type="entry name" value="DHS-like NAD/FAD-binding domain"/>
    <property type="match status" value="1"/>
</dbReference>
<evidence type="ECO:0000259" key="5">
    <source>
        <dbReference type="Pfam" id="PF00205"/>
    </source>
</evidence>